<organism evidence="2 3">
    <name type="scientific">Candidatus Thiomargarita nelsonii</name>
    <dbReference type="NCBI Taxonomy" id="1003181"/>
    <lineage>
        <taxon>Bacteria</taxon>
        <taxon>Pseudomonadati</taxon>
        <taxon>Pseudomonadota</taxon>
        <taxon>Gammaproteobacteria</taxon>
        <taxon>Thiotrichales</taxon>
        <taxon>Thiotrichaceae</taxon>
        <taxon>Thiomargarita</taxon>
    </lineage>
</organism>
<protein>
    <submittedName>
        <fullName evidence="2">Uncharacterized protein</fullName>
    </submittedName>
</protein>
<gene>
    <name evidence="2" type="ORF">THIOM_000262</name>
</gene>
<evidence type="ECO:0000313" key="3">
    <source>
        <dbReference type="Proteomes" id="UP000076962"/>
    </source>
</evidence>
<keyword evidence="3" id="KW-1185">Reference proteome</keyword>
<dbReference type="EMBL" id="LUTY01000112">
    <property type="protein sequence ID" value="OAD23889.1"/>
    <property type="molecule type" value="Genomic_DNA"/>
</dbReference>
<name>A0A176S7R9_9GAMM</name>
<feature type="region of interest" description="Disordered" evidence="1">
    <location>
        <begin position="1"/>
        <end position="32"/>
    </location>
</feature>
<comment type="caution">
    <text evidence="2">The sequence shown here is derived from an EMBL/GenBank/DDBJ whole genome shotgun (WGS) entry which is preliminary data.</text>
</comment>
<dbReference type="AlphaFoldDB" id="A0A176S7R9"/>
<reference evidence="2 3" key="1">
    <citation type="submission" date="2016-05" db="EMBL/GenBank/DDBJ databases">
        <title>Single-cell genome of chain-forming Candidatus Thiomargarita nelsonii and comparison to other large sulfur-oxidizing bacteria.</title>
        <authorList>
            <person name="Winkel M."/>
            <person name="Salman V."/>
            <person name="Woyke T."/>
            <person name="Schulz-Vogt H."/>
            <person name="Richter M."/>
            <person name="Flood B."/>
            <person name="Bailey J."/>
            <person name="Amann R."/>
            <person name="Mussmann M."/>
        </authorList>
    </citation>
    <scope>NUCLEOTIDE SEQUENCE [LARGE SCALE GENOMIC DNA]</scope>
    <source>
        <strain evidence="2 3">THI036</strain>
    </source>
</reference>
<proteinExistence type="predicted"/>
<evidence type="ECO:0000313" key="2">
    <source>
        <dbReference type="EMBL" id="OAD23889.1"/>
    </source>
</evidence>
<evidence type="ECO:0000256" key="1">
    <source>
        <dbReference type="SAM" id="MobiDB-lite"/>
    </source>
</evidence>
<accession>A0A176S7R9</accession>
<dbReference type="Proteomes" id="UP000076962">
    <property type="component" value="Unassembled WGS sequence"/>
</dbReference>
<sequence>MAKRKSKKVWEAKNRPPSNKIPRQGEPLSGDQEKPAWRFYQLDWDGPWGWRNVDAKKWQDILQKLGHFETRKWADIKSDGNNHAVEIQNSPNPEVPKRLLEIHLDDIDELFSLRLSGKERVWGILEAHILKILWWDPNHEVWPSTKKHT</sequence>
<dbReference type="PATRIC" id="fig|1003181.4.peg.89"/>